<dbReference type="Proteomes" id="UP000887013">
    <property type="component" value="Unassembled WGS sequence"/>
</dbReference>
<gene>
    <name evidence="1" type="ORF">NPIL_170901</name>
</gene>
<proteinExistence type="predicted"/>
<dbReference type="OrthoDB" id="6437222at2759"/>
<dbReference type="AlphaFoldDB" id="A0A8X6MKD0"/>
<name>A0A8X6MKD0_NEPPI</name>
<evidence type="ECO:0000313" key="1">
    <source>
        <dbReference type="EMBL" id="GFS59820.1"/>
    </source>
</evidence>
<sequence>MSPAQKQEKRLFSEINTSVSTEGIFFSESNKNLVGAILCQNSNCVMCDNSDSVMSGVVHSPNDFRATERDFVCPDCFQAYRDNYNWKRLGYKFQYNNT</sequence>
<comment type="caution">
    <text evidence="1">The sequence shown here is derived from an EMBL/GenBank/DDBJ whole genome shotgun (WGS) entry which is preliminary data.</text>
</comment>
<dbReference type="EMBL" id="BMAW01093317">
    <property type="protein sequence ID" value="GFS59820.1"/>
    <property type="molecule type" value="Genomic_DNA"/>
</dbReference>
<protein>
    <submittedName>
        <fullName evidence="1">Uncharacterized protein</fullName>
    </submittedName>
</protein>
<evidence type="ECO:0000313" key="2">
    <source>
        <dbReference type="Proteomes" id="UP000887013"/>
    </source>
</evidence>
<keyword evidence="2" id="KW-1185">Reference proteome</keyword>
<organism evidence="1 2">
    <name type="scientific">Nephila pilipes</name>
    <name type="common">Giant wood spider</name>
    <name type="synonym">Nephila maculata</name>
    <dbReference type="NCBI Taxonomy" id="299642"/>
    <lineage>
        <taxon>Eukaryota</taxon>
        <taxon>Metazoa</taxon>
        <taxon>Ecdysozoa</taxon>
        <taxon>Arthropoda</taxon>
        <taxon>Chelicerata</taxon>
        <taxon>Arachnida</taxon>
        <taxon>Araneae</taxon>
        <taxon>Araneomorphae</taxon>
        <taxon>Entelegynae</taxon>
        <taxon>Araneoidea</taxon>
        <taxon>Nephilidae</taxon>
        <taxon>Nephila</taxon>
    </lineage>
</organism>
<accession>A0A8X6MKD0</accession>
<reference evidence="1" key="1">
    <citation type="submission" date="2020-08" db="EMBL/GenBank/DDBJ databases">
        <title>Multicomponent nature underlies the extraordinary mechanical properties of spider dragline silk.</title>
        <authorList>
            <person name="Kono N."/>
            <person name="Nakamura H."/>
            <person name="Mori M."/>
            <person name="Yoshida Y."/>
            <person name="Ohtoshi R."/>
            <person name="Malay A.D."/>
            <person name="Moran D.A.P."/>
            <person name="Tomita M."/>
            <person name="Numata K."/>
            <person name="Arakawa K."/>
        </authorList>
    </citation>
    <scope>NUCLEOTIDE SEQUENCE</scope>
</reference>